<protein>
    <submittedName>
        <fullName evidence="2">Uncharacterized protein</fullName>
    </submittedName>
</protein>
<proteinExistence type="predicted"/>
<name>A0A814NHW9_9BILA</name>
<sequence>MSYIKPKMLFIKQDFIPGPPLLKNVYINSDITNTIRSSYTFSNERFKSSDFLLFTSNHTFFSSLSIDYETTTINITDNSSIIIPSSSSSSVFIPTLIGIILFTITIWTIIG</sequence>
<keyword evidence="1" id="KW-0812">Transmembrane</keyword>
<keyword evidence="1" id="KW-1133">Transmembrane helix</keyword>
<reference evidence="2" key="1">
    <citation type="submission" date="2021-02" db="EMBL/GenBank/DDBJ databases">
        <authorList>
            <person name="Nowell W R."/>
        </authorList>
    </citation>
    <scope>NUCLEOTIDE SEQUENCE</scope>
</reference>
<dbReference type="EMBL" id="CAJNOQ010005306">
    <property type="protein sequence ID" value="CAF1093870.1"/>
    <property type="molecule type" value="Genomic_DNA"/>
</dbReference>
<evidence type="ECO:0000313" key="3">
    <source>
        <dbReference type="EMBL" id="CAF3859209.1"/>
    </source>
</evidence>
<dbReference type="AlphaFoldDB" id="A0A814NHW9"/>
<dbReference type="Proteomes" id="UP000681722">
    <property type="component" value="Unassembled WGS sequence"/>
</dbReference>
<comment type="caution">
    <text evidence="2">The sequence shown here is derived from an EMBL/GenBank/DDBJ whole genome shotgun (WGS) entry which is preliminary data.</text>
</comment>
<accession>A0A814NHW9</accession>
<feature type="transmembrane region" description="Helical" evidence="1">
    <location>
        <begin position="91"/>
        <end position="110"/>
    </location>
</feature>
<gene>
    <name evidence="2" type="ORF">GPM918_LOCUS18402</name>
    <name evidence="3" type="ORF">SRO942_LOCUS18398</name>
</gene>
<organism evidence="2 4">
    <name type="scientific">Didymodactylos carnosus</name>
    <dbReference type="NCBI Taxonomy" id="1234261"/>
    <lineage>
        <taxon>Eukaryota</taxon>
        <taxon>Metazoa</taxon>
        <taxon>Spiralia</taxon>
        <taxon>Gnathifera</taxon>
        <taxon>Rotifera</taxon>
        <taxon>Eurotatoria</taxon>
        <taxon>Bdelloidea</taxon>
        <taxon>Philodinida</taxon>
        <taxon>Philodinidae</taxon>
        <taxon>Didymodactylos</taxon>
    </lineage>
</organism>
<evidence type="ECO:0000256" key="1">
    <source>
        <dbReference type="SAM" id="Phobius"/>
    </source>
</evidence>
<evidence type="ECO:0000313" key="4">
    <source>
        <dbReference type="Proteomes" id="UP000663829"/>
    </source>
</evidence>
<keyword evidence="1" id="KW-0472">Membrane</keyword>
<dbReference type="EMBL" id="CAJOBC010005305">
    <property type="protein sequence ID" value="CAF3859209.1"/>
    <property type="molecule type" value="Genomic_DNA"/>
</dbReference>
<evidence type="ECO:0000313" key="2">
    <source>
        <dbReference type="EMBL" id="CAF1093870.1"/>
    </source>
</evidence>
<feature type="non-terminal residue" evidence="2">
    <location>
        <position position="111"/>
    </location>
</feature>
<keyword evidence="4" id="KW-1185">Reference proteome</keyword>
<dbReference type="Proteomes" id="UP000663829">
    <property type="component" value="Unassembled WGS sequence"/>
</dbReference>